<protein>
    <submittedName>
        <fullName evidence="1">Uncharacterized protein</fullName>
    </submittedName>
</protein>
<keyword evidence="2" id="KW-1185">Reference proteome</keyword>
<evidence type="ECO:0000313" key="1">
    <source>
        <dbReference type="EMBL" id="EFX73139.1"/>
    </source>
</evidence>
<name>E9H551_DAPPU</name>
<organism evidence="1 2">
    <name type="scientific">Daphnia pulex</name>
    <name type="common">Water flea</name>
    <dbReference type="NCBI Taxonomy" id="6669"/>
    <lineage>
        <taxon>Eukaryota</taxon>
        <taxon>Metazoa</taxon>
        <taxon>Ecdysozoa</taxon>
        <taxon>Arthropoda</taxon>
        <taxon>Crustacea</taxon>
        <taxon>Branchiopoda</taxon>
        <taxon>Diplostraca</taxon>
        <taxon>Cladocera</taxon>
        <taxon>Anomopoda</taxon>
        <taxon>Daphniidae</taxon>
        <taxon>Daphnia</taxon>
    </lineage>
</organism>
<dbReference type="Proteomes" id="UP000000305">
    <property type="component" value="Unassembled WGS sequence"/>
</dbReference>
<sequence>MISPGTSANDLHFQAFLLDGLSRWNTAKAAASIEAPAHFRSFDTKLQGKRDQLSSYLLGKWIDINYRPPSAYTGEVFGVEYLYTECVTAAPTSLKEETAEDNFYCHSPVGIEELDPEIDLACATFIEASELYASDDEEECRIDLRSIPWWDKLDKLAAAFVNSTSLSVTKSESENVVRLYEDLSDFDKIPLKYTRILKPSRGCFGRSKNNCGHVSQEAINKIRISEIQLLLQEIQLPELPTTSFEALPLAKEREMHLAQPTNPFVFAEAEDRTGLAKVRKLLLVQKECDEQAEGIEISDQATEGQQATCNQVLVKPAIPKQLHGGSGKPN</sequence>
<dbReference type="PhylomeDB" id="E9H551"/>
<gene>
    <name evidence="1" type="ORF">DAPPUDRAFT_253579</name>
</gene>
<dbReference type="InParanoid" id="E9H551"/>
<evidence type="ECO:0000313" key="2">
    <source>
        <dbReference type="Proteomes" id="UP000000305"/>
    </source>
</evidence>
<reference evidence="1 2" key="1">
    <citation type="journal article" date="2011" name="Science">
        <title>The ecoresponsive genome of Daphnia pulex.</title>
        <authorList>
            <person name="Colbourne J.K."/>
            <person name="Pfrender M.E."/>
            <person name="Gilbert D."/>
            <person name="Thomas W.K."/>
            <person name="Tucker A."/>
            <person name="Oakley T.H."/>
            <person name="Tokishita S."/>
            <person name="Aerts A."/>
            <person name="Arnold G.J."/>
            <person name="Basu M.K."/>
            <person name="Bauer D.J."/>
            <person name="Caceres C.E."/>
            <person name="Carmel L."/>
            <person name="Casola C."/>
            <person name="Choi J.H."/>
            <person name="Detter J.C."/>
            <person name="Dong Q."/>
            <person name="Dusheyko S."/>
            <person name="Eads B.D."/>
            <person name="Frohlich T."/>
            <person name="Geiler-Samerotte K.A."/>
            <person name="Gerlach D."/>
            <person name="Hatcher P."/>
            <person name="Jogdeo S."/>
            <person name="Krijgsveld J."/>
            <person name="Kriventseva E.V."/>
            <person name="Kultz D."/>
            <person name="Laforsch C."/>
            <person name="Lindquist E."/>
            <person name="Lopez J."/>
            <person name="Manak J.R."/>
            <person name="Muller J."/>
            <person name="Pangilinan J."/>
            <person name="Patwardhan R.P."/>
            <person name="Pitluck S."/>
            <person name="Pritham E.J."/>
            <person name="Rechtsteiner A."/>
            <person name="Rho M."/>
            <person name="Rogozin I.B."/>
            <person name="Sakarya O."/>
            <person name="Salamov A."/>
            <person name="Schaack S."/>
            <person name="Shapiro H."/>
            <person name="Shiga Y."/>
            <person name="Skalitzky C."/>
            <person name="Smith Z."/>
            <person name="Souvorov A."/>
            <person name="Sung W."/>
            <person name="Tang Z."/>
            <person name="Tsuchiya D."/>
            <person name="Tu H."/>
            <person name="Vos H."/>
            <person name="Wang M."/>
            <person name="Wolf Y.I."/>
            <person name="Yamagata H."/>
            <person name="Yamada T."/>
            <person name="Ye Y."/>
            <person name="Shaw J.R."/>
            <person name="Andrews J."/>
            <person name="Crease T.J."/>
            <person name="Tang H."/>
            <person name="Lucas S.M."/>
            <person name="Robertson H.M."/>
            <person name="Bork P."/>
            <person name="Koonin E.V."/>
            <person name="Zdobnov E.M."/>
            <person name="Grigoriev I.V."/>
            <person name="Lynch M."/>
            <person name="Boore J.L."/>
        </authorList>
    </citation>
    <scope>NUCLEOTIDE SEQUENCE [LARGE SCALE GENOMIC DNA]</scope>
</reference>
<dbReference type="PANTHER" id="PTHR47773">
    <property type="entry name" value="SI:DKEY-9I5.2-RELATED"/>
    <property type="match status" value="1"/>
</dbReference>
<accession>E9H551</accession>
<dbReference type="PANTHER" id="PTHR47773:SF1">
    <property type="entry name" value="C2H2-TYPE DOMAIN-CONTAINING PROTEIN"/>
    <property type="match status" value="1"/>
</dbReference>
<dbReference type="EMBL" id="GL732593">
    <property type="protein sequence ID" value="EFX73139.1"/>
    <property type="molecule type" value="Genomic_DNA"/>
</dbReference>
<proteinExistence type="predicted"/>
<dbReference type="AlphaFoldDB" id="E9H551"/>
<dbReference type="HOGENOM" id="CLU_960635_0_0_1"/>
<dbReference type="KEGG" id="dpx:DAPPUDRAFT_253579"/>
<dbReference type="OrthoDB" id="10057688at2759"/>